<feature type="transmembrane region" description="Helical" evidence="8">
    <location>
        <begin position="164"/>
        <end position="181"/>
    </location>
</feature>
<feature type="transmembrane region" description="Helical" evidence="8">
    <location>
        <begin position="364"/>
        <end position="381"/>
    </location>
</feature>
<comment type="subcellular location">
    <subcellularLocation>
        <location evidence="1 8">Endoplasmic reticulum membrane</location>
        <topology evidence="1 8">Multi-pass membrane protein</topology>
    </subcellularLocation>
</comment>
<comment type="pathway">
    <text evidence="2 8">Glycolipid biosynthesis; glycosylphosphatidylinositol-anchor biosynthesis.</text>
</comment>
<keyword evidence="6 8" id="KW-1133">Transmembrane helix</keyword>
<feature type="transmembrane region" description="Helical" evidence="8">
    <location>
        <begin position="23"/>
        <end position="44"/>
    </location>
</feature>
<gene>
    <name evidence="9" type="ORF">CYFA0S_30e00474g</name>
</gene>
<evidence type="ECO:0000256" key="1">
    <source>
        <dbReference type="ARBA" id="ARBA00004477"/>
    </source>
</evidence>
<dbReference type="PIRSF" id="PIRSF017321">
    <property type="entry name" value="GWT1"/>
    <property type="match status" value="1"/>
</dbReference>
<dbReference type="InterPro" id="IPR009447">
    <property type="entry name" value="PIGW/GWT1"/>
</dbReference>
<keyword evidence="7 8" id="KW-0472">Membrane</keyword>
<keyword evidence="5 8" id="KW-0812">Transmembrane</keyword>
<organism evidence="9">
    <name type="scientific">Cyberlindnera fabianii</name>
    <name type="common">Yeast</name>
    <name type="synonym">Hansenula fabianii</name>
    <dbReference type="NCBI Taxonomy" id="36022"/>
    <lineage>
        <taxon>Eukaryota</taxon>
        <taxon>Fungi</taxon>
        <taxon>Dikarya</taxon>
        <taxon>Ascomycota</taxon>
        <taxon>Saccharomycotina</taxon>
        <taxon>Saccharomycetes</taxon>
        <taxon>Phaffomycetales</taxon>
        <taxon>Phaffomycetaceae</taxon>
        <taxon>Cyberlindnera</taxon>
    </lineage>
</organism>
<feature type="transmembrane region" description="Helical" evidence="8">
    <location>
        <begin position="202"/>
        <end position="223"/>
    </location>
</feature>
<evidence type="ECO:0000256" key="8">
    <source>
        <dbReference type="RuleBase" id="RU280819"/>
    </source>
</evidence>
<comment type="function">
    <text evidence="8">A acetyltransferase, which acetylates the inositol ring of phosphatidylinositol during biosynthesis of GPI-anchor.</text>
</comment>
<evidence type="ECO:0000256" key="3">
    <source>
        <dbReference type="ARBA" id="ARBA00007559"/>
    </source>
</evidence>
<dbReference type="PANTHER" id="PTHR20661:SF0">
    <property type="entry name" value="PHOSPHATIDYLINOSITOL-GLYCAN BIOSYNTHESIS CLASS W PROTEIN"/>
    <property type="match status" value="1"/>
</dbReference>
<feature type="transmembrane region" description="Helical" evidence="8">
    <location>
        <begin position="472"/>
        <end position="491"/>
    </location>
</feature>
<dbReference type="EMBL" id="LK052915">
    <property type="protein sequence ID" value="CDR47215.1"/>
    <property type="molecule type" value="Genomic_DNA"/>
</dbReference>
<feature type="transmembrane region" description="Helical" evidence="8">
    <location>
        <begin position="56"/>
        <end position="76"/>
    </location>
</feature>
<protein>
    <recommendedName>
        <fullName evidence="8">GPI-anchored wall transfer protein</fullName>
        <ecNumber evidence="8">2.3.-.-</ecNumber>
    </recommendedName>
</protein>
<keyword evidence="8" id="KW-0012">Acyltransferase</keyword>
<dbReference type="Pfam" id="PF06423">
    <property type="entry name" value="GWT1"/>
    <property type="match status" value="1"/>
</dbReference>
<accession>A0A061BJM2</accession>
<name>A0A061BJM2_CYBFA</name>
<dbReference type="GO" id="GO:0032216">
    <property type="term" value="F:glucosaminyl-phosphatidylinositol O-acyltransferase activity"/>
    <property type="evidence" value="ECO:0007669"/>
    <property type="project" value="TreeGrafter"/>
</dbReference>
<reference evidence="9" key="1">
    <citation type="journal article" date="2014" name="Genome Announc.">
        <title>Genome sequence of the yeast Cyberlindnera fabianii (Hansenula fabianii).</title>
        <authorList>
            <person name="Freel K.C."/>
            <person name="Sarilar V."/>
            <person name="Neuveglise C."/>
            <person name="Devillers H."/>
            <person name="Friedrich A."/>
            <person name="Schacherer J."/>
        </authorList>
    </citation>
    <scope>NUCLEOTIDE SEQUENCE</scope>
    <source>
        <strain evidence="9">YJS4271</strain>
    </source>
</reference>
<dbReference type="GO" id="GO:0072659">
    <property type="term" value="P:protein localization to plasma membrane"/>
    <property type="evidence" value="ECO:0007669"/>
    <property type="project" value="TreeGrafter"/>
</dbReference>
<feature type="transmembrane region" description="Helical" evidence="8">
    <location>
        <begin position="235"/>
        <end position="254"/>
    </location>
</feature>
<dbReference type="GO" id="GO:0006506">
    <property type="term" value="P:GPI anchor biosynthetic process"/>
    <property type="evidence" value="ECO:0007669"/>
    <property type="project" value="UniProtKB-UniPathway"/>
</dbReference>
<dbReference type="AlphaFoldDB" id="A0A061BJM2"/>
<keyword evidence="4 8" id="KW-0337">GPI-anchor biosynthesis</keyword>
<dbReference type="UniPathway" id="UPA00196"/>
<dbReference type="GO" id="GO:0005789">
    <property type="term" value="C:endoplasmic reticulum membrane"/>
    <property type="evidence" value="ECO:0007669"/>
    <property type="project" value="UniProtKB-SubCell"/>
</dbReference>
<dbReference type="OrthoDB" id="15270at2759"/>
<sequence length="498" mass="56639">MSDLKERKEAFVSGLTGGSISEINQVTSIALIGYFSWCFINKYTNLFHGSNKWSPLSLTIDFLLNWVGLLLAITLYSSQPGMLALGILLPTLSLPLFNRARSTSSQKKTKKINKIEITDKTYLPKKPFVTEYRGGMLVITALAILAVDFKIFPRRFAKVETWGTSLMDLGVGSFVFSMGMVSTRSVMLDEFHQRRVSYWSKLYKSLRSTMTSVALGVLRLIFVKNLDYQEHVTEYGVHWNFFITLVLVGPLTIFIEPIFKFIPRCLVSLIITLTYEWFIVKKEEFLPYLLLAPRVDFLSANREGIFSLLGYWAIFLAGQTSGFYVLPSTAIKNNLYKPSSKQVIINQDKTKFSLFDKLTTVSPLRGLITWCIIYTSLFYFVRQEHAYNVSRRLANLPYVLWVCSYNTGFLVFYTLIDKLFATTDNEAYEDRISVSLDSINSNGMILFLLSNVSTGIVNMTINTLDASPAKSIVVLLSYALWIASVGAVLYYKRIFIKL</sequence>
<dbReference type="EC" id="2.3.-.-" evidence="8"/>
<evidence type="ECO:0000313" key="9">
    <source>
        <dbReference type="EMBL" id="CDR47215.1"/>
    </source>
</evidence>
<feature type="transmembrane region" description="Helical" evidence="8">
    <location>
        <begin position="393"/>
        <end position="416"/>
    </location>
</feature>
<dbReference type="PANTHER" id="PTHR20661">
    <property type="entry name" value="PHOSPHATIDYLINOSITOL-GLYCAN BIOSYNTHESIS CLASS W PROTEIN"/>
    <property type="match status" value="1"/>
</dbReference>
<dbReference type="VEuPathDB" id="FungiDB:BON22_4693"/>
<evidence type="ECO:0000256" key="6">
    <source>
        <dbReference type="ARBA" id="ARBA00022989"/>
    </source>
</evidence>
<feature type="transmembrane region" description="Helical" evidence="8">
    <location>
        <begin position="82"/>
        <end position="100"/>
    </location>
</feature>
<keyword evidence="8" id="KW-0256">Endoplasmic reticulum</keyword>
<evidence type="ECO:0000256" key="2">
    <source>
        <dbReference type="ARBA" id="ARBA00004687"/>
    </source>
</evidence>
<evidence type="ECO:0000256" key="7">
    <source>
        <dbReference type="ARBA" id="ARBA00023136"/>
    </source>
</evidence>
<comment type="similarity">
    <text evidence="3 8">Belongs to the PIGW family.</text>
</comment>
<dbReference type="PhylomeDB" id="A0A061BJM2"/>
<feature type="transmembrane region" description="Helical" evidence="8">
    <location>
        <begin position="134"/>
        <end position="152"/>
    </location>
</feature>
<keyword evidence="8" id="KW-0808">Transferase</keyword>
<evidence type="ECO:0000256" key="4">
    <source>
        <dbReference type="ARBA" id="ARBA00022502"/>
    </source>
</evidence>
<proteinExistence type="inferred from homology"/>
<evidence type="ECO:0000256" key="5">
    <source>
        <dbReference type="ARBA" id="ARBA00022692"/>
    </source>
</evidence>